<dbReference type="STRING" id="48269.A0A183LGK1"/>
<feature type="region of interest" description="Disordered" evidence="1">
    <location>
        <begin position="257"/>
        <end position="277"/>
    </location>
</feature>
<reference evidence="2 3" key="1">
    <citation type="submission" date="2018-11" db="EMBL/GenBank/DDBJ databases">
        <authorList>
            <consortium name="Pathogen Informatics"/>
        </authorList>
    </citation>
    <scope>NUCLEOTIDE SEQUENCE [LARGE SCALE GENOMIC DNA]</scope>
    <source>
        <strain evidence="2 3">Zambia</strain>
    </source>
</reference>
<dbReference type="PANTHER" id="PTHR47027">
    <property type="entry name" value="REVERSE TRANSCRIPTASE DOMAIN-CONTAINING PROTEIN"/>
    <property type="match status" value="1"/>
</dbReference>
<evidence type="ECO:0000256" key="1">
    <source>
        <dbReference type="SAM" id="MobiDB-lite"/>
    </source>
</evidence>
<accession>A0A183LGK1</accession>
<feature type="compositionally biased region" description="Basic and acidic residues" evidence="1">
    <location>
        <begin position="148"/>
        <end position="184"/>
    </location>
</feature>
<dbReference type="Proteomes" id="UP000277204">
    <property type="component" value="Unassembled WGS sequence"/>
</dbReference>
<feature type="compositionally biased region" description="Basic and acidic residues" evidence="1">
    <location>
        <begin position="110"/>
        <end position="123"/>
    </location>
</feature>
<dbReference type="PANTHER" id="PTHR47027:SF25">
    <property type="entry name" value="REVERSE TRANSCRIPTASE DOMAIN-CONTAINING PROTEIN"/>
    <property type="match status" value="1"/>
</dbReference>
<protein>
    <submittedName>
        <fullName evidence="2">Uncharacterized protein</fullName>
    </submittedName>
</protein>
<sequence length="277" mass="30508">MKTSTSEGKHGIQWTSRMQLDDLDFVDDLALLFQTQQQMQEKTNSVAAASAAIGFNIHKGKSQVLQYNTACIDPITIDGEDLEDVKTSTYLGSIVGEKGGSDADQQPTVGEDKPDPSGGRNQEEAFEMDRTHIEESTQLRHKASPHMESSRPKEKRKTKEYIMARHGDRHEKDEQELDGIKKEGPGQSGLENAGRWPMLHWECDTSAVKDDGSEMPIASRFPAFPGKNHESSAIPLAPQSILAEGIDLLSQPVLMNGVKGARPPQQVVRVSRDCEAT</sequence>
<dbReference type="EMBL" id="UZAI01000790">
    <property type="protein sequence ID" value="VDO56480.1"/>
    <property type="molecule type" value="Genomic_DNA"/>
</dbReference>
<dbReference type="AlphaFoldDB" id="A0A183LGK1"/>
<keyword evidence="3" id="KW-1185">Reference proteome</keyword>
<evidence type="ECO:0000313" key="2">
    <source>
        <dbReference type="EMBL" id="VDO56480.1"/>
    </source>
</evidence>
<organism evidence="2 3">
    <name type="scientific">Schistosoma margrebowiei</name>
    <dbReference type="NCBI Taxonomy" id="48269"/>
    <lineage>
        <taxon>Eukaryota</taxon>
        <taxon>Metazoa</taxon>
        <taxon>Spiralia</taxon>
        <taxon>Lophotrochozoa</taxon>
        <taxon>Platyhelminthes</taxon>
        <taxon>Trematoda</taxon>
        <taxon>Digenea</taxon>
        <taxon>Strigeidida</taxon>
        <taxon>Schistosomatoidea</taxon>
        <taxon>Schistosomatidae</taxon>
        <taxon>Schistosoma</taxon>
    </lineage>
</organism>
<proteinExistence type="predicted"/>
<gene>
    <name evidence="2" type="ORF">SMRZ_LOCUS2924</name>
</gene>
<name>A0A183LGK1_9TREM</name>
<feature type="region of interest" description="Disordered" evidence="1">
    <location>
        <begin position="93"/>
        <end position="123"/>
    </location>
</feature>
<evidence type="ECO:0000313" key="3">
    <source>
        <dbReference type="Proteomes" id="UP000277204"/>
    </source>
</evidence>
<feature type="region of interest" description="Disordered" evidence="1">
    <location>
        <begin position="135"/>
        <end position="197"/>
    </location>
</feature>